<gene>
    <name evidence="2" type="ORF">ACFSYJ_25055</name>
</gene>
<evidence type="ECO:0000256" key="1">
    <source>
        <dbReference type="SAM" id="MobiDB-lite"/>
    </source>
</evidence>
<keyword evidence="3" id="KW-1185">Reference proteome</keyword>
<proteinExistence type="predicted"/>
<feature type="compositionally biased region" description="Basic and acidic residues" evidence="1">
    <location>
        <begin position="1"/>
        <end position="16"/>
    </location>
</feature>
<dbReference type="EMBL" id="JBHUKU010000014">
    <property type="protein sequence ID" value="MFD2461900.1"/>
    <property type="molecule type" value="Genomic_DNA"/>
</dbReference>
<organism evidence="2 3">
    <name type="scientific">Amycolatopsis samaneae</name>
    <dbReference type="NCBI Taxonomy" id="664691"/>
    <lineage>
        <taxon>Bacteria</taxon>
        <taxon>Bacillati</taxon>
        <taxon>Actinomycetota</taxon>
        <taxon>Actinomycetes</taxon>
        <taxon>Pseudonocardiales</taxon>
        <taxon>Pseudonocardiaceae</taxon>
        <taxon>Amycolatopsis</taxon>
    </lineage>
</organism>
<name>A0ABW5GM16_9PSEU</name>
<reference evidence="3" key="1">
    <citation type="journal article" date="2019" name="Int. J. Syst. Evol. Microbiol.">
        <title>The Global Catalogue of Microorganisms (GCM) 10K type strain sequencing project: providing services to taxonomists for standard genome sequencing and annotation.</title>
        <authorList>
            <consortium name="The Broad Institute Genomics Platform"/>
            <consortium name="The Broad Institute Genome Sequencing Center for Infectious Disease"/>
            <person name="Wu L."/>
            <person name="Ma J."/>
        </authorList>
    </citation>
    <scope>NUCLEOTIDE SEQUENCE [LARGE SCALE GENOMIC DNA]</scope>
    <source>
        <strain evidence="3">CGMCC 4.7643</strain>
    </source>
</reference>
<evidence type="ECO:0000313" key="2">
    <source>
        <dbReference type="EMBL" id="MFD2461900.1"/>
    </source>
</evidence>
<dbReference type="Proteomes" id="UP001597419">
    <property type="component" value="Unassembled WGS sequence"/>
</dbReference>
<evidence type="ECO:0008006" key="4">
    <source>
        <dbReference type="Google" id="ProtNLM"/>
    </source>
</evidence>
<accession>A0ABW5GM16</accession>
<sequence>MPRRNHPDHGRARDARGGAQSELGAATGWARAESGADGDWLVRTVPGAQATKVYRCPGCDHEIRPGTPHVVVWPADETGSVADRRHWHRACWDARARRRPHRRW</sequence>
<protein>
    <recommendedName>
        <fullName evidence="4">ATP/GTP-binding protein</fullName>
    </recommendedName>
</protein>
<feature type="region of interest" description="Disordered" evidence="1">
    <location>
        <begin position="1"/>
        <end position="30"/>
    </location>
</feature>
<evidence type="ECO:0000313" key="3">
    <source>
        <dbReference type="Proteomes" id="UP001597419"/>
    </source>
</evidence>
<comment type="caution">
    <text evidence="2">The sequence shown here is derived from an EMBL/GenBank/DDBJ whole genome shotgun (WGS) entry which is preliminary data.</text>
</comment>
<dbReference type="RefSeq" id="WP_345390987.1">
    <property type="nucleotide sequence ID" value="NZ_BAABHG010000004.1"/>
</dbReference>